<accession>D6Z9P8</accession>
<keyword evidence="1" id="KW-0472">Membrane</keyword>
<dbReference type="STRING" id="640132.Srot_0082"/>
<name>D6Z9P8_SEGRD</name>
<evidence type="ECO:0000256" key="1">
    <source>
        <dbReference type="SAM" id="Phobius"/>
    </source>
</evidence>
<dbReference type="KEGG" id="srt:Srot_0082"/>
<keyword evidence="1" id="KW-0812">Transmembrane</keyword>
<sequence>MNVISLPYKWRVALYQVLKLASAAVGALFVIAPLFGWELPNTKLDALDQLVFAVVSLLGLGAGSVATEHAKISTDGPLPDPRAQAPQPDPMAVAAQTVAMTIEGVLAQLERLAKPQGE</sequence>
<feature type="transmembrane region" description="Helical" evidence="1">
    <location>
        <begin position="49"/>
        <end position="67"/>
    </location>
</feature>
<keyword evidence="1" id="KW-1133">Transmembrane helix</keyword>
<gene>
    <name evidence="2" type="ordered locus">Srot_0082</name>
</gene>
<evidence type="ECO:0000313" key="2">
    <source>
        <dbReference type="EMBL" id="ADG96575.1"/>
    </source>
</evidence>
<evidence type="ECO:0000313" key="3">
    <source>
        <dbReference type="Proteomes" id="UP000002247"/>
    </source>
</evidence>
<proteinExistence type="predicted"/>
<dbReference type="EMBL" id="CP001958">
    <property type="protein sequence ID" value="ADG96575.1"/>
    <property type="molecule type" value="Genomic_DNA"/>
</dbReference>
<reference evidence="2 3" key="1">
    <citation type="journal article" date="2010" name="Stand. Genomic Sci.">
        <title>Complete genome sequence of Segniliparus rotundus type strain (CDC 1076).</title>
        <authorList>
            <person name="Sikorski J."/>
            <person name="Lapidus A."/>
            <person name="Copeland A."/>
            <person name="Misra M."/>
            <person name="Glavina Del Rio T."/>
            <person name="Nolan M."/>
            <person name="Lucas S."/>
            <person name="Chen F."/>
            <person name="Tice H."/>
            <person name="Cheng J.F."/>
            <person name="Jando M."/>
            <person name="Schneider S."/>
            <person name="Bruce D."/>
            <person name="Goodwin L."/>
            <person name="Pitluck S."/>
            <person name="Liolios K."/>
            <person name="Mikhailova N."/>
            <person name="Pati A."/>
            <person name="Ivanova N."/>
            <person name="Mavromatis K."/>
            <person name="Chen A."/>
            <person name="Palaniappan K."/>
            <person name="Chertkov O."/>
            <person name="Land M."/>
            <person name="Hauser L."/>
            <person name="Chang Y.J."/>
            <person name="Jeffries C.D."/>
            <person name="Brettin T."/>
            <person name="Detter J.C."/>
            <person name="Han C."/>
            <person name="Rohde M."/>
            <person name="Goker M."/>
            <person name="Bristow J."/>
            <person name="Eisen J.A."/>
            <person name="Markowitz V."/>
            <person name="Hugenholtz P."/>
            <person name="Kyrpides N.C."/>
            <person name="Klenk H.P."/>
        </authorList>
    </citation>
    <scope>NUCLEOTIDE SEQUENCE [LARGE SCALE GENOMIC DNA]</scope>
    <source>
        <strain evidence="3">ATCC BAA-972 / CDC 1076 / CIP 108378 / DSM 44985 / JCM 13578</strain>
    </source>
</reference>
<keyword evidence="3" id="KW-1185">Reference proteome</keyword>
<dbReference type="AlphaFoldDB" id="D6Z9P8"/>
<organism evidence="2 3">
    <name type="scientific">Segniliparus rotundus (strain ATCC BAA-972 / CDC 1076 / CIP 108378 / DSM 44985 / JCM 13578)</name>
    <dbReference type="NCBI Taxonomy" id="640132"/>
    <lineage>
        <taxon>Bacteria</taxon>
        <taxon>Bacillati</taxon>
        <taxon>Actinomycetota</taxon>
        <taxon>Actinomycetes</taxon>
        <taxon>Mycobacteriales</taxon>
        <taxon>Segniliparaceae</taxon>
        <taxon>Segniliparus</taxon>
    </lineage>
</organism>
<dbReference type="Proteomes" id="UP000002247">
    <property type="component" value="Chromosome"/>
</dbReference>
<protein>
    <submittedName>
        <fullName evidence="2">Uncharacterized protein</fullName>
    </submittedName>
</protein>
<dbReference type="RefSeq" id="WP_013137031.1">
    <property type="nucleotide sequence ID" value="NC_014168.1"/>
</dbReference>
<feature type="transmembrane region" description="Helical" evidence="1">
    <location>
        <begin position="12"/>
        <end position="37"/>
    </location>
</feature>
<dbReference type="HOGENOM" id="CLU_2071494_0_0_11"/>